<dbReference type="Gene3D" id="1.20.940.10">
    <property type="entry name" value="Functional domain of the splicing factor Prp18"/>
    <property type="match status" value="1"/>
</dbReference>
<dbReference type="GO" id="GO:0046540">
    <property type="term" value="C:U4/U6 x U5 tri-snRNP complex"/>
    <property type="evidence" value="ECO:0007669"/>
    <property type="project" value="TreeGrafter"/>
</dbReference>
<dbReference type="Pfam" id="PF08799">
    <property type="entry name" value="PRP4"/>
    <property type="match status" value="1"/>
</dbReference>
<dbReference type="SMART" id="SM00500">
    <property type="entry name" value="SFM"/>
    <property type="match status" value="1"/>
</dbReference>
<dbReference type="EMBL" id="JPKY01000094">
    <property type="protein sequence ID" value="KFH42435.1"/>
    <property type="molecule type" value="Genomic_DNA"/>
</dbReference>
<feature type="domain" description="Pre-mRNA processing factor 4 (PRP4)-like" evidence="2">
    <location>
        <begin position="131"/>
        <end position="187"/>
    </location>
</feature>
<dbReference type="PANTHER" id="PTHR13007">
    <property type="entry name" value="PRE-MRNA SPLICING FACTOR-RELATED"/>
    <property type="match status" value="1"/>
</dbReference>
<evidence type="ECO:0000259" key="2">
    <source>
        <dbReference type="SMART" id="SM00500"/>
    </source>
</evidence>
<dbReference type="GO" id="GO:0000350">
    <property type="term" value="P:generation of catalytic spliceosome for second transesterification step"/>
    <property type="evidence" value="ECO:0007669"/>
    <property type="project" value="TreeGrafter"/>
</dbReference>
<dbReference type="Proteomes" id="UP000029964">
    <property type="component" value="Unassembled WGS sequence"/>
</dbReference>
<dbReference type="HOGENOM" id="CLU_039675_1_0_1"/>
<dbReference type="AlphaFoldDB" id="A0A086SZA3"/>
<organism evidence="3 4">
    <name type="scientific">Hapsidospora chrysogenum (strain ATCC 11550 / CBS 779.69 / DSM 880 / IAM 14645 / JCM 23072 / IMI 49137)</name>
    <name type="common">Acremonium chrysogenum</name>
    <dbReference type="NCBI Taxonomy" id="857340"/>
    <lineage>
        <taxon>Eukaryota</taxon>
        <taxon>Fungi</taxon>
        <taxon>Dikarya</taxon>
        <taxon>Ascomycota</taxon>
        <taxon>Pezizomycotina</taxon>
        <taxon>Sordariomycetes</taxon>
        <taxon>Hypocreomycetidae</taxon>
        <taxon>Hypocreales</taxon>
        <taxon>Bionectriaceae</taxon>
        <taxon>Hapsidospora</taxon>
    </lineage>
</organism>
<feature type="region of interest" description="Disordered" evidence="1">
    <location>
        <begin position="54"/>
        <end position="130"/>
    </location>
</feature>
<sequence>MDFAALMSKELSKTKKPSDTSTESDAAIKYKKRADIEAERRAAYLAEQKAIEEERQARAAAKRKREEEAAAEKDAREEKRRRLAEESRKRREEEEWEAEQARRRRLGLPEKVRKTSQGADGDGVPEGGEDVPEEELVAKLRELGHPAVLFGEGHVARLRRYRKLTTVVTDGPIPTTLQPVKEEDMKVEGTMPKDKEGRKWLYRQLASYFTMVLIEYEKAMEAEKRDTAASRNAYNAMVQTRENLRPLYRKFERDDIANDLLSPITEIMLESLEAQNRP</sequence>
<feature type="region of interest" description="Disordered" evidence="1">
    <location>
        <begin position="1"/>
        <end position="26"/>
    </location>
</feature>
<evidence type="ECO:0000313" key="3">
    <source>
        <dbReference type="EMBL" id="KFH42435.1"/>
    </source>
</evidence>
<dbReference type="GO" id="GO:0071021">
    <property type="term" value="C:U2-type post-spliceosomal complex"/>
    <property type="evidence" value="ECO:0007669"/>
    <property type="project" value="TreeGrafter"/>
</dbReference>
<evidence type="ECO:0000256" key="1">
    <source>
        <dbReference type="SAM" id="MobiDB-lite"/>
    </source>
</evidence>
<dbReference type="SUPFAM" id="SSF47938">
    <property type="entry name" value="Functional domain of the splicing factor Prp18"/>
    <property type="match status" value="1"/>
</dbReference>
<proteinExistence type="predicted"/>
<name>A0A086SZA3_HAPC1</name>
<accession>A0A086SZA3</accession>
<gene>
    <name evidence="3" type="ORF">ACRE_068180</name>
</gene>
<dbReference type="OrthoDB" id="10261918at2759"/>
<dbReference type="InterPro" id="IPR039979">
    <property type="entry name" value="PRPF18"/>
</dbReference>
<comment type="caution">
    <text evidence="3">The sequence shown here is derived from an EMBL/GenBank/DDBJ whole genome shotgun (WGS) entry which is preliminary data.</text>
</comment>
<dbReference type="InterPro" id="IPR036285">
    <property type="entry name" value="PRP4-like_sf"/>
</dbReference>
<protein>
    <recommendedName>
        <fullName evidence="2">Pre-mRNA processing factor 4 (PRP4)-like domain-containing protein</fullName>
    </recommendedName>
</protein>
<keyword evidence="4" id="KW-1185">Reference proteome</keyword>
<dbReference type="Gene3D" id="4.10.280.110">
    <property type="entry name" value="Pre-mRNA processing factor 4 domain"/>
    <property type="match status" value="1"/>
</dbReference>
<dbReference type="GO" id="GO:0005682">
    <property type="term" value="C:U5 snRNP"/>
    <property type="evidence" value="ECO:0007669"/>
    <property type="project" value="TreeGrafter"/>
</dbReference>
<dbReference type="PANTHER" id="PTHR13007:SF19">
    <property type="entry name" value="PRE-MRNA-SPLICING FACTOR 18"/>
    <property type="match status" value="1"/>
</dbReference>
<reference evidence="4" key="1">
    <citation type="journal article" date="2014" name="Genome Announc.">
        <title>Genome sequence and annotation of Acremonium chrysogenum, producer of the beta-lactam antibiotic cephalosporin C.</title>
        <authorList>
            <person name="Terfehr D."/>
            <person name="Dahlmann T.A."/>
            <person name="Specht T."/>
            <person name="Zadra I."/>
            <person name="Kuernsteiner H."/>
            <person name="Kueck U."/>
        </authorList>
    </citation>
    <scope>NUCLEOTIDE SEQUENCE [LARGE SCALE GENOMIC DNA]</scope>
    <source>
        <strain evidence="4">ATCC 11550 / CBS 779.69 / DSM 880 / IAM 14645 / JCM 23072 / IMI 49137</strain>
    </source>
</reference>
<dbReference type="STRING" id="857340.A0A086SZA3"/>
<dbReference type="SUPFAM" id="SSF158230">
    <property type="entry name" value="PRP4-like"/>
    <property type="match status" value="1"/>
</dbReference>
<feature type="compositionally biased region" description="Basic and acidic residues" evidence="1">
    <location>
        <begin position="64"/>
        <end position="93"/>
    </location>
</feature>
<dbReference type="InterPro" id="IPR014906">
    <property type="entry name" value="PRP4-like"/>
</dbReference>
<evidence type="ECO:0000313" key="4">
    <source>
        <dbReference type="Proteomes" id="UP000029964"/>
    </source>
</evidence>